<reference evidence="2 3" key="1">
    <citation type="journal article" date="2014" name="Genome Announc.">
        <title>Draft Genome Sequence of Paenibacillus pini JCM 16418T, Isolated from the Rhizosphere of Pine Tree.</title>
        <authorList>
            <person name="Yuki M."/>
            <person name="Oshima K."/>
            <person name="Suda W."/>
            <person name="Oshida Y."/>
            <person name="Kitamura K."/>
            <person name="Iida Y."/>
            <person name="Hattori M."/>
            <person name="Ohkuma M."/>
        </authorList>
    </citation>
    <scope>NUCLEOTIDE SEQUENCE [LARGE SCALE GENOMIC DNA]</scope>
    <source>
        <strain evidence="2 3">JCM 16418</strain>
    </source>
</reference>
<proteinExistence type="predicted"/>
<gene>
    <name evidence="2" type="ORF">JCM16418_582</name>
</gene>
<protein>
    <submittedName>
        <fullName evidence="2">YokH protein</fullName>
    </submittedName>
</protein>
<dbReference type="SMART" id="SM00860">
    <property type="entry name" value="SMI1_KNR4"/>
    <property type="match status" value="1"/>
</dbReference>
<evidence type="ECO:0000313" key="2">
    <source>
        <dbReference type="EMBL" id="GAF06612.1"/>
    </source>
</evidence>
<dbReference type="InterPro" id="IPR018958">
    <property type="entry name" value="Knr4/Smi1-like_dom"/>
</dbReference>
<sequence>MEDSLCESIIIKTLTSLKIRLNNNEKQQIEMQLAEGYLTQGVFKFYPGASETEIDEFCKYIGYELPKDYIEFLQFCNGCQLFNHPEYGGESYLYSLEEIQLYAHEEPLDGYIKIGNVYQDHIVFDLKRYHLGDMNYVLVKGHIDRFDECRELNMSFEIWFDRFIVSQGSKYWTWPTITATNYNY</sequence>
<evidence type="ECO:0000259" key="1">
    <source>
        <dbReference type="SMART" id="SM00860"/>
    </source>
</evidence>
<dbReference type="STRING" id="1236976.JCM16418_582"/>
<evidence type="ECO:0000313" key="3">
    <source>
        <dbReference type="Proteomes" id="UP000019364"/>
    </source>
</evidence>
<dbReference type="SUPFAM" id="SSF160631">
    <property type="entry name" value="SMI1/KNR4-like"/>
    <property type="match status" value="1"/>
</dbReference>
<accession>W7YDS4</accession>
<dbReference type="InterPro" id="IPR037883">
    <property type="entry name" value="Knr4/Smi1-like_sf"/>
</dbReference>
<name>W7YDS4_9BACL</name>
<dbReference type="RefSeq" id="WP_036645794.1">
    <property type="nucleotide sequence ID" value="NZ_BAVZ01000001.1"/>
</dbReference>
<dbReference type="Proteomes" id="UP000019364">
    <property type="component" value="Unassembled WGS sequence"/>
</dbReference>
<dbReference type="Gene3D" id="3.40.1580.10">
    <property type="entry name" value="SMI1/KNR4-like"/>
    <property type="match status" value="1"/>
</dbReference>
<feature type="domain" description="Knr4/Smi1-like" evidence="1">
    <location>
        <begin position="48"/>
        <end position="162"/>
    </location>
</feature>
<dbReference type="eggNOG" id="COG4282">
    <property type="taxonomic scope" value="Bacteria"/>
</dbReference>
<organism evidence="2 3">
    <name type="scientific">Paenibacillus pini JCM 16418</name>
    <dbReference type="NCBI Taxonomy" id="1236976"/>
    <lineage>
        <taxon>Bacteria</taxon>
        <taxon>Bacillati</taxon>
        <taxon>Bacillota</taxon>
        <taxon>Bacilli</taxon>
        <taxon>Bacillales</taxon>
        <taxon>Paenibacillaceae</taxon>
        <taxon>Paenibacillus</taxon>
    </lineage>
</organism>
<dbReference type="AlphaFoldDB" id="W7YDS4"/>
<keyword evidence="3" id="KW-1185">Reference proteome</keyword>
<dbReference type="EMBL" id="BAVZ01000001">
    <property type="protein sequence ID" value="GAF06612.1"/>
    <property type="molecule type" value="Genomic_DNA"/>
</dbReference>
<dbReference type="Pfam" id="PF09346">
    <property type="entry name" value="SMI1_KNR4"/>
    <property type="match status" value="1"/>
</dbReference>
<dbReference type="OrthoDB" id="2355620at2"/>
<comment type="caution">
    <text evidence="2">The sequence shown here is derived from an EMBL/GenBank/DDBJ whole genome shotgun (WGS) entry which is preliminary data.</text>
</comment>